<proteinExistence type="predicted"/>
<accession>A0A182PV11</accession>
<dbReference type="VEuPathDB" id="VectorBase:AEPI010798"/>
<evidence type="ECO:0000313" key="2">
    <source>
        <dbReference type="EnsemblMetazoa" id="AEPI010798-PA"/>
    </source>
</evidence>
<organism evidence="2 3">
    <name type="scientific">Anopheles epiroticus</name>
    <dbReference type="NCBI Taxonomy" id="199890"/>
    <lineage>
        <taxon>Eukaryota</taxon>
        <taxon>Metazoa</taxon>
        <taxon>Ecdysozoa</taxon>
        <taxon>Arthropoda</taxon>
        <taxon>Hexapoda</taxon>
        <taxon>Insecta</taxon>
        <taxon>Pterygota</taxon>
        <taxon>Neoptera</taxon>
        <taxon>Endopterygota</taxon>
        <taxon>Diptera</taxon>
        <taxon>Nematocera</taxon>
        <taxon>Culicoidea</taxon>
        <taxon>Culicidae</taxon>
        <taxon>Anophelinae</taxon>
        <taxon>Anopheles</taxon>
    </lineage>
</organism>
<dbReference type="STRING" id="199890.A0A182PV11"/>
<dbReference type="SUPFAM" id="SSF50800">
    <property type="entry name" value="PK beta-barrel domain-like"/>
    <property type="match status" value="1"/>
</dbReference>
<dbReference type="PANTHER" id="PTHR14237">
    <property type="entry name" value="MOLYBDOPTERIN COFACTOR SULFURASE MOSC"/>
    <property type="match status" value="1"/>
</dbReference>
<dbReference type="InterPro" id="IPR011037">
    <property type="entry name" value="Pyrv_Knase-like_insert_dom_sf"/>
</dbReference>
<dbReference type="AlphaFoldDB" id="A0A182PV11"/>
<evidence type="ECO:0000313" key="3">
    <source>
        <dbReference type="Proteomes" id="UP000075885"/>
    </source>
</evidence>
<dbReference type="Proteomes" id="UP000075885">
    <property type="component" value="Unassembled WGS sequence"/>
</dbReference>
<dbReference type="InterPro" id="IPR005302">
    <property type="entry name" value="MoCF_Sase_C"/>
</dbReference>
<protein>
    <recommendedName>
        <fullName evidence="1">MOSC domain-containing protein</fullName>
    </recommendedName>
</protein>
<reference evidence="2" key="2">
    <citation type="submission" date="2020-05" db="UniProtKB">
        <authorList>
            <consortium name="EnsemblMetazoa"/>
        </authorList>
    </citation>
    <scope>IDENTIFICATION</scope>
    <source>
        <strain evidence="2">Epiroticus2</strain>
    </source>
</reference>
<dbReference type="Pfam" id="PF03476">
    <property type="entry name" value="MOSC_N"/>
    <property type="match status" value="1"/>
</dbReference>
<name>A0A182PV11_9DIPT</name>
<evidence type="ECO:0000259" key="1">
    <source>
        <dbReference type="PROSITE" id="PS51340"/>
    </source>
</evidence>
<dbReference type="EnsemblMetazoa" id="AEPI010798-RA">
    <property type="protein sequence ID" value="AEPI010798-PA"/>
    <property type="gene ID" value="AEPI010798"/>
</dbReference>
<feature type="domain" description="MOSC" evidence="1">
    <location>
        <begin position="183"/>
        <end position="329"/>
    </location>
</feature>
<dbReference type="GO" id="GO:0030170">
    <property type="term" value="F:pyridoxal phosphate binding"/>
    <property type="evidence" value="ECO:0007669"/>
    <property type="project" value="InterPro"/>
</dbReference>
<keyword evidence="3" id="KW-1185">Reference proteome</keyword>
<dbReference type="SUPFAM" id="SSF141673">
    <property type="entry name" value="MOSC N-terminal domain-like"/>
    <property type="match status" value="1"/>
</dbReference>
<dbReference type="InterPro" id="IPR005303">
    <property type="entry name" value="MOCOS_middle"/>
</dbReference>
<reference evidence="3" key="1">
    <citation type="submission" date="2013-03" db="EMBL/GenBank/DDBJ databases">
        <title>The Genome Sequence of Anopheles epiroticus epiroticus2.</title>
        <authorList>
            <consortium name="The Broad Institute Genomics Platform"/>
            <person name="Neafsey D.E."/>
            <person name="Howell P."/>
            <person name="Walker B."/>
            <person name="Young S.K."/>
            <person name="Zeng Q."/>
            <person name="Gargeya S."/>
            <person name="Fitzgerald M."/>
            <person name="Haas B."/>
            <person name="Abouelleil A."/>
            <person name="Allen A.W."/>
            <person name="Alvarado L."/>
            <person name="Arachchi H.M."/>
            <person name="Berlin A.M."/>
            <person name="Chapman S.B."/>
            <person name="Gainer-Dewar J."/>
            <person name="Goldberg J."/>
            <person name="Griggs A."/>
            <person name="Gujja S."/>
            <person name="Hansen M."/>
            <person name="Howarth C."/>
            <person name="Imamovic A."/>
            <person name="Ireland A."/>
            <person name="Larimer J."/>
            <person name="McCowan C."/>
            <person name="Murphy C."/>
            <person name="Pearson M."/>
            <person name="Poon T.W."/>
            <person name="Priest M."/>
            <person name="Roberts A."/>
            <person name="Saif S."/>
            <person name="Shea T."/>
            <person name="Sisk P."/>
            <person name="Sykes S."/>
            <person name="Wortman J."/>
            <person name="Nusbaum C."/>
            <person name="Birren B."/>
        </authorList>
    </citation>
    <scope>NUCLEOTIDE SEQUENCE [LARGE SCALE GENOMIC DNA]</scope>
    <source>
        <strain evidence="3">Epiroticus2</strain>
    </source>
</reference>
<sequence length="329" mass="37260">MLSKLVTEFGELPASQKALLVAAGIGSVALLSAGGYLVKRRIDNTPPKQWRKAGELTELYVYPIKSCAPIVLQQVDCADLGPQRNLLRDRTFMVTNTEGKFVTARMKPKMVLVQPRFDERFETMYLTAPGMSELRLDVRPLLASTANESTRSTVWGEAVPTVDCGNEAARWFSRYLLDKEDGYRLRFYPLKYTSRRKHGSDTGSLQDETSYMLFNEASVTDLNSRLENKVTVLQFRPNFVVRGPEAYGEDRWRWVRIGDVVFRYEMPCLRCVFTTIDPASGVAHPDKEPLRTLKQYRQMPSYGESPALGIHLGLRRAGEVKVGDPVYFA</sequence>
<dbReference type="GO" id="GO:0003824">
    <property type="term" value="F:catalytic activity"/>
    <property type="evidence" value="ECO:0007669"/>
    <property type="project" value="InterPro"/>
</dbReference>
<dbReference type="Pfam" id="PF03473">
    <property type="entry name" value="MOSC"/>
    <property type="match status" value="1"/>
</dbReference>
<dbReference type="GO" id="GO:0030151">
    <property type="term" value="F:molybdenum ion binding"/>
    <property type="evidence" value="ECO:0007669"/>
    <property type="project" value="InterPro"/>
</dbReference>
<dbReference type="PANTHER" id="PTHR14237:SF19">
    <property type="entry name" value="MITOCHONDRIAL AMIDOXIME REDUCING COMPONENT 1"/>
    <property type="match status" value="1"/>
</dbReference>
<dbReference type="PROSITE" id="PS51340">
    <property type="entry name" value="MOSC"/>
    <property type="match status" value="1"/>
</dbReference>